<gene>
    <name evidence="1" type="ordered locus">Tresu_0565</name>
</gene>
<dbReference type="Proteomes" id="UP000006852">
    <property type="component" value="Chromosome"/>
</dbReference>
<dbReference type="AlphaFoldDB" id="F2NRG5"/>
<dbReference type="EMBL" id="CP002631">
    <property type="protein sequence ID" value="AEB13507.1"/>
    <property type="molecule type" value="Genomic_DNA"/>
</dbReference>
<keyword evidence="2" id="KW-1185">Reference proteome</keyword>
<sequence length="299" mass="35200">MSLKRIPLCIKNFIKVTKKKHLALFAFDRILKEIEFNDISKNFPKDYFFRDYEPLFKVKKIISNNRICFLTNRQKEDFYASKILKKLFEEKEIGHFQIPFSKFSGLTNSKADGLTSFENFKIEQYEQFLVDGKNNYKDYSSIRYVVFNRAANEGGQPIKRASILTWSNKIFADNSDRSHRFSLLCKLDEINGFNDSAEFSVAEHSINELYKNIFLSNYYGFIVNSKTALDIVKEYSYIKDSCCLSCKDPVSSDDVYIMVFHKNTFKNEQKVINIFLEKEHSIYLNDLLKKYCKALECLF</sequence>
<dbReference type="KEGG" id="tsu:Tresu_0565"/>
<dbReference type="HOGENOM" id="CLU_930461_0_0_12"/>
<reference evidence="2" key="2">
    <citation type="submission" date="2011-04" db="EMBL/GenBank/DDBJ databases">
        <title>The complete genome of chromosome of Treponema succinifaciens DSM 2489.</title>
        <authorList>
            <person name="Lucas S."/>
            <person name="Copeland A."/>
            <person name="Lapidus A."/>
            <person name="Bruce D."/>
            <person name="Goodwin L."/>
            <person name="Pitluck S."/>
            <person name="Peters L."/>
            <person name="Kyrpides N."/>
            <person name="Mavromatis K."/>
            <person name="Ivanova N."/>
            <person name="Ovchinnikova G."/>
            <person name="Teshima H."/>
            <person name="Detter J.C."/>
            <person name="Tapia R."/>
            <person name="Han C."/>
            <person name="Land M."/>
            <person name="Hauser L."/>
            <person name="Markowitz V."/>
            <person name="Cheng J.-F."/>
            <person name="Hugenholtz P."/>
            <person name="Woyke T."/>
            <person name="Wu D."/>
            <person name="Gronow S."/>
            <person name="Wellnitz S."/>
            <person name="Brambilla E."/>
            <person name="Klenk H.-P."/>
            <person name="Eisen J.A."/>
        </authorList>
    </citation>
    <scope>NUCLEOTIDE SEQUENCE [LARGE SCALE GENOMIC DNA]</scope>
    <source>
        <strain evidence="2">ATCC 33096 / DSM 2489 / 6091</strain>
    </source>
</reference>
<dbReference type="GeneID" id="302997769"/>
<name>F2NRG5_TRES6</name>
<reference evidence="1 2" key="1">
    <citation type="journal article" date="2011" name="Stand. Genomic Sci.">
        <title>Complete genome sequence of Treponema succinifaciens type strain (6091).</title>
        <authorList>
            <person name="Han C."/>
            <person name="Gronow S."/>
            <person name="Teshima H."/>
            <person name="Lapidus A."/>
            <person name="Nolan M."/>
            <person name="Lucas S."/>
            <person name="Hammon N."/>
            <person name="Deshpande S."/>
            <person name="Cheng J.F."/>
            <person name="Zeytun A."/>
            <person name="Tapia R."/>
            <person name="Goodwin L."/>
            <person name="Pitluck S."/>
            <person name="Liolios K."/>
            <person name="Pagani I."/>
            <person name="Ivanova N."/>
            <person name="Mavromatis K."/>
            <person name="Mikhailova N."/>
            <person name="Huntemann M."/>
            <person name="Pati A."/>
            <person name="Chen A."/>
            <person name="Palaniappan K."/>
            <person name="Land M."/>
            <person name="Hauser L."/>
            <person name="Brambilla E.M."/>
            <person name="Rohde M."/>
            <person name="Goker M."/>
            <person name="Woyke T."/>
            <person name="Bristow J."/>
            <person name="Eisen J.A."/>
            <person name="Markowitz V."/>
            <person name="Hugenholtz P."/>
            <person name="Kyrpides N.C."/>
            <person name="Klenk H.P."/>
            <person name="Detter J.C."/>
        </authorList>
    </citation>
    <scope>NUCLEOTIDE SEQUENCE [LARGE SCALE GENOMIC DNA]</scope>
    <source>
        <strain evidence="2">ATCC 33096 / DSM 2489 / 6091</strain>
    </source>
</reference>
<accession>F2NRG5</accession>
<dbReference type="RefSeq" id="WP_013700814.1">
    <property type="nucleotide sequence ID" value="NC_015385.1"/>
</dbReference>
<evidence type="ECO:0000313" key="1">
    <source>
        <dbReference type="EMBL" id="AEB13507.1"/>
    </source>
</evidence>
<evidence type="ECO:0000313" key="2">
    <source>
        <dbReference type="Proteomes" id="UP000006852"/>
    </source>
</evidence>
<dbReference type="STRING" id="869209.Tresu_0565"/>
<proteinExistence type="predicted"/>
<protein>
    <submittedName>
        <fullName evidence="1">Uncharacterized protein</fullName>
    </submittedName>
</protein>
<organism evidence="1 2">
    <name type="scientific">Treponema succinifaciens (strain ATCC 33096 / DSM 2489 / 6091)</name>
    <dbReference type="NCBI Taxonomy" id="869209"/>
    <lineage>
        <taxon>Bacteria</taxon>
        <taxon>Pseudomonadati</taxon>
        <taxon>Spirochaetota</taxon>
        <taxon>Spirochaetia</taxon>
        <taxon>Spirochaetales</taxon>
        <taxon>Treponemataceae</taxon>
        <taxon>Treponema</taxon>
    </lineage>
</organism>